<organism evidence="2 3">
    <name type="scientific">Xylanibacter ruminicola</name>
    <name type="common">Prevotella ruminicola</name>
    <dbReference type="NCBI Taxonomy" id="839"/>
    <lineage>
        <taxon>Bacteria</taxon>
        <taxon>Pseudomonadati</taxon>
        <taxon>Bacteroidota</taxon>
        <taxon>Bacteroidia</taxon>
        <taxon>Bacteroidales</taxon>
        <taxon>Prevotellaceae</taxon>
        <taxon>Xylanibacter</taxon>
    </lineage>
</organism>
<evidence type="ECO:0000313" key="2">
    <source>
        <dbReference type="EMBL" id="SHK44065.1"/>
    </source>
</evidence>
<keyword evidence="1" id="KW-0472">Membrane</keyword>
<dbReference type="InterPro" id="IPR046548">
    <property type="entry name" value="DUF6804"/>
</dbReference>
<name>A0A1M6SH69_XYLRU</name>
<sequence>MKQVYLILAALMLLCLAPMPYGYYMLVRFVAMVAFGLMAYQYYTRQKAIASVTFGVLALLFQPIYKIALGRVTWNVIDVLVAVLLIGLFILERRHLKKVTVSYQQFSPQEQVPFEDNEIVFKLNGKLSPKELVYVASEEDKALTELFETHPEVLEGWGQMIGFQIIYLPLLLKKLKDKRVLRYRAPYLSDAELSDVAVGNDFMLQYLENPSDRKKIKQGFIRTENIHRGRDGKDKATNRFYPLSSTSGEPLADQLHRIGKQISVEKGKYDRYLENKSSEASSWDDIIEPPTDLDFDSGREDETTDELIEGVRERISKLRQRGIAEYILEQLIHPDNRLSRMVITKDFRIILPDYNNMEIKMEPLVKAVYLLFLRHSEGIAFKQLPDYREELTIIYNKLKPSGLTDRAIQSIEDVTNPMLNSINEKCARIRAAFLGEFDDYMARSYYVDGQRGETKKISLPRKLVVWE</sequence>
<accession>A0A1M6SH69</accession>
<dbReference type="EMBL" id="FRBD01000003">
    <property type="protein sequence ID" value="SHK44065.1"/>
    <property type="molecule type" value="Genomic_DNA"/>
</dbReference>
<proteinExistence type="predicted"/>
<feature type="transmembrane region" description="Helical" evidence="1">
    <location>
        <begin position="72"/>
        <end position="91"/>
    </location>
</feature>
<protein>
    <submittedName>
        <fullName evidence="2">Uncharacterized protein</fullName>
    </submittedName>
</protein>
<dbReference type="AlphaFoldDB" id="A0A1M6SH69"/>
<dbReference type="Pfam" id="PF20619">
    <property type="entry name" value="DUF6804"/>
    <property type="match status" value="1"/>
</dbReference>
<dbReference type="Proteomes" id="UP000184130">
    <property type="component" value="Unassembled WGS sequence"/>
</dbReference>
<keyword evidence="1" id="KW-1133">Transmembrane helix</keyword>
<feature type="transmembrane region" description="Helical" evidence="1">
    <location>
        <begin position="48"/>
        <end position="65"/>
    </location>
</feature>
<reference evidence="2 3" key="1">
    <citation type="submission" date="2016-11" db="EMBL/GenBank/DDBJ databases">
        <authorList>
            <person name="Jaros S."/>
            <person name="Januszkiewicz K."/>
            <person name="Wedrychowicz H."/>
        </authorList>
    </citation>
    <scope>NUCLEOTIDE SEQUENCE [LARGE SCALE GENOMIC DNA]</scope>
    <source>
        <strain evidence="2 3">KHT3</strain>
    </source>
</reference>
<dbReference type="RefSeq" id="WP_317041752.1">
    <property type="nucleotide sequence ID" value="NZ_FRBD01000003.1"/>
</dbReference>
<keyword evidence="1" id="KW-0812">Transmembrane</keyword>
<evidence type="ECO:0000313" key="3">
    <source>
        <dbReference type="Proteomes" id="UP000184130"/>
    </source>
</evidence>
<evidence type="ECO:0000256" key="1">
    <source>
        <dbReference type="SAM" id="Phobius"/>
    </source>
</evidence>
<gene>
    <name evidence="2" type="ORF">SAMN05216463_103188</name>
</gene>